<evidence type="ECO:0000256" key="3">
    <source>
        <dbReference type="ARBA" id="ARBA00005634"/>
    </source>
</evidence>
<comment type="subcellular location">
    <subcellularLocation>
        <location evidence="2">Membrane</location>
        <topology evidence="2">Single-pass type II membrane protein</topology>
    </subcellularLocation>
</comment>
<protein>
    <submittedName>
        <fullName evidence="18">TSA: Wollemia nobilis Ref_Wollemi_Transcript_14458_2483 transcribed RNA sequence</fullName>
    </submittedName>
</protein>
<dbReference type="Gene3D" id="1.20.930.40">
    <property type="entry name" value="Transferrin receptor-like, dimerisation domain"/>
    <property type="match status" value="1"/>
</dbReference>
<evidence type="ECO:0000256" key="1">
    <source>
        <dbReference type="ARBA" id="ARBA00001947"/>
    </source>
</evidence>
<evidence type="ECO:0000256" key="14">
    <source>
        <dbReference type="ARBA" id="ARBA00023180"/>
    </source>
</evidence>
<proteinExistence type="inferred from homology"/>
<comment type="cofactor">
    <cofactor evidence="1">
        <name>Zn(2+)</name>
        <dbReference type="ChEBI" id="CHEBI:29105"/>
    </cofactor>
</comment>
<evidence type="ECO:0000256" key="9">
    <source>
        <dbReference type="ARBA" id="ARBA00022833"/>
    </source>
</evidence>
<keyword evidence="8" id="KW-0378">Hydrolase</keyword>
<comment type="similarity">
    <text evidence="3">Belongs to the peptidase M28 family. M28B subfamily.</text>
</comment>
<dbReference type="Pfam" id="PF04253">
    <property type="entry name" value="TFR_dimer"/>
    <property type="match status" value="1"/>
</dbReference>
<dbReference type="FunFam" id="3.40.630.10:FF:000009">
    <property type="entry name" value="N-acetylated-alpha-linked acidic dipeptidase 2"/>
    <property type="match status" value="1"/>
</dbReference>
<keyword evidence="13" id="KW-0472">Membrane</keyword>
<reference evidence="18" key="1">
    <citation type="submission" date="2015-02" db="EMBL/GenBank/DDBJ databases">
        <title>A transcriptome of Wollemia nobilis - a relic of Gondwana.</title>
        <authorList>
            <person name="Chia J.Y."/>
            <person name="Leong Y.S."/>
            <person name="Abdul Karim S."/>
            <person name="Wan Azmi N."/>
            <person name="Hercus R."/>
            <person name="Croft L."/>
        </authorList>
    </citation>
    <scope>NUCLEOTIDE SEQUENCE</scope>
    <source>
        <strain evidence="18">MaeBrown</strain>
        <tissue evidence="18">Leaf</tissue>
    </source>
</reference>
<dbReference type="PANTHER" id="PTHR10404">
    <property type="entry name" value="N-ACETYLATED-ALPHA-LINKED ACIDIC DIPEPTIDASE"/>
    <property type="match status" value="1"/>
</dbReference>
<dbReference type="SUPFAM" id="SSF52025">
    <property type="entry name" value="PA domain"/>
    <property type="match status" value="1"/>
</dbReference>
<evidence type="ECO:0000256" key="8">
    <source>
        <dbReference type="ARBA" id="ARBA00022801"/>
    </source>
</evidence>
<feature type="domain" description="Peptidase M28" evidence="17">
    <location>
        <begin position="346"/>
        <end position="534"/>
    </location>
</feature>
<dbReference type="GO" id="GO:0006508">
    <property type="term" value="P:proteolysis"/>
    <property type="evidence" value="ECO:0007669"/>
    <property type="project" value="UniProtKB-KW"/>
</dbReference>
<dbReference type="AlphaFoldDB" id="A0A0C9S3Z5"/>
<evidence type="ECO:0000256" key="10">
    <source>
        <dbReference type="ARBA" id="ARBA00022968"/>
    </source>
</evidence>
<dbReference type="GO" id="GO:0046872">
    <property type="term" value="F:metal ion binding"/>
    <property type="evidence" value="ECO:0007669"/>
    <property type="project" value="UniProtKB-KW"/>
</dbReference>
<dbReference type="PANTHER" id="PTHR10404:SF46">
    <property type="entry name" value="VACUOLAR PROTEIN SORTING-ASSOCIATED PROTEIN 70"/>
    <property type="match status" value="1"/>
</dbReference>
<keyword evidence="9" id="KW-0862">Zinc</keyword>
<evidence type="ECO:0000256" key="5">
    <source>
        <dbReference type="ARBA" id="ARBA00022670"/>
    </source>
</evidence>
<evidence type="ECO:0000256" key="4">
    <source>
        <dbReference type="ARBA" id="ARBA00022645"/>
    </source>
</evidence>
<evidence type="ECO:0000256" key="6">
    <source>
        <dbReference type="ARBA" id="ARBA00022692"/>
    </source>
</evidence>
<keyword evidence="4" id="KW-0121">Carboxypeptidase</keyword>
<dbReference type="GO" id="GO:0008237">
    <property type="term" value="F:metallopeptidase activity"/>
    <property type="evidence" value="ECO:0007669"/>
    <property type="project" value="UniProtKB-KW"/>
</dbReference>
<dbReference type="InterPro" id="IPR046450">
    <property type="entry name" value="PA_dom_sf"/>
</dbReference>
<dbReference type="Pfam" id="PF04389">
    <property type="entry name" value="Peptidase_M28"/>
    <property type="match status" value="1"/>
</dbReference>
<keyword evidence="10" id="KW-0735">Signal-anchor</keyword>
<keyword evidence="7" id="KW-0479">Metal-binding</keyword>
<evidence type="ECO:0000256" key="11">
    <source>
        <dbReference type="ARBA" id="ARBA00022989"/>
    </source>
</evidence>
<keyword evidence="6" id="KW-0812">Transmembrane</keyword>
<dbReference type="Gene3D" id="3.50.30.30">
    <property type="match status" value="1"/>
</dbReference>
<dbReference type="CDD" id="cd02121">
    <property type="entry name" value="PA_GCPII_like"/>
    <property type="match status" value="1"/>
</dbReference>
<evidence type="ECO:0000313" key="18">
    <source>
        <dbReference type="EMBL" id="JAG86732.1"/>
    </source>
</evidence>
<accession>A0A0C9S3Z5</accession>
<organism evidence="18">
    <name type="scientific">Wollemia nobilis</name>
    <dbReference type="NCBI Taxonomy" id="56998"/>
    <lineage>
        <taxon>Eukaryota</taxon>
        <taxon>Viridiplantae</taxon>
        <taxon>Streptophyta</taxon>
        <taxon>Embryophyta</taxon>
        <taxon>Tracheophyta</taxon>
        <taxon>Spermatophyta</taxon>
        <taxon>Pinopsida</taxon>
        <taxon>Pinidae</taxon>
        <taxon>Conifers II</taxon>
        <taxon>Araucariales</taxon>
        <taxon>Araucariaceae</taxon>
        <taxon>Wollemia</taxon>
    </lineage>
</organism>
<sequence>MEYSRLLSQNLLPLSKPSKPWSCSLIKLCTPLLLFTAAFFVLSAYKKSAAPPQYYHNLFLKAGSNDSIAKHLKKLTQEPHVAGTPENFATADYVFSVFQSSGLDVHYRDYQVLLTYPLSRSISVSLPEGEVIPLKLEEDRIEDDPSTSNPKVIPTFHAYSPSGNVSASVVFANYGREQDYAILRDAGVDPKGAIVIAKYGKIYRGDIVDLAAKAGAVGIVVYSDPEDYGGNRTQGYYPHSKWLPPSGVQRGSIYSELGDPLTPGWPSVPDAEQLSVDDPRTKLPLIPSIPISAEDAALIMKSIGGSVAPAEWHGALDLPDYRLGRGPAVLNLHYKSNHTVTPIRDVFAVIEGSEEPDRYVLLGNHRDAWTFGAGDPNGGTATLLEMAQRLGKLIKRGWRPRRSIILCNWDAEEYALIGSTEWVEENYDLLFSSAVAYLNVDVAVSGPGFDPNSTPQLDDLVKEIANEVEDPDNPGKTIYESWVASIGDSPQPMGRLGGGGSDYAPFVQHAGIAATDFGLGRDFTVYHSIYDDYMWMATFGDPLFHRHVAVGAMWGLIALKLADATILPFNYSTYAHNLQLYVDVLETQLKASDAPSTRVSTLPLHKSIAELRKAAEYITKKAKEVGEGGNGELKLIRSLNDHLFMAERAFTDREGLPGNPWYKHLVYGPTNTNKYGTTSFPGIYDLIASMAAGANGNNNNNNSSKSWDDVQHQIWRVSRAIRRVALVLRGEFT</sequence>
<keyword evidence="12" id="KW-0482">Metalloprotease</keyword>
<dbReference type="EMBL" id="GCHU01014374">
    <property type="protein sequence ID" value="JAG86732.1"/>
    <property type="molecule type" value="Transcribed_RNA"/>
</dbReference>
<evidence type="ECO:0000256" key="12">
    <source>
        <dbReference type="ARBA" id="ARBA00023049"/>
    </source>
</evidence>
<keyword evidence="14" id="KW-0325">Glycoprotein</keyword>
<dbReference type="GO" id="GO:0016020">
    <property type="term" value="C:membrane"/>
    <property type="evidence" value="ECO:0007669"/>
    <property type="project" value="UniProtKB-SubCell"/>
</dbReference>
<dbReference type="InterPro" id="IPR039373">
    <property type="entry name" value="Peptidase_M28B"/>
</dbReference>
<dbReference type="InterPro" id="IPR036757">
    <property type="entry name" value="TFR-like_dimer_dom_sf"/>
</dbReference>
<dbReference type="InterPro" id="IPR007484">
    <property type="entry name" value="Peptidase_M28"/>
</dbReference>
<dbReference type="InterPro" id="IPR007365">
    <property type="entry name" value="TFR-like_dimer_dom"/>
</dbReference>
<evidence type="ECO:0000259" key="15">
    <source>
        <dbReference type="Pfam" id="PF02225"/>
    </source>
</evidence>
<dbReference type="FunFam" id="1.20.930.40:FF:000001">
    <property type="entry name" value="N-acetylated-alpha-linked acidic dipeptidase 2"/>
    <property type="match status" value="1"/>
</dbReference>
<feature type="domain" description="Transferrin receptor-like dimerisation" evidence="16">
    <location>
        <begin position="601"/>
        <end position="728"/>
    </location>
</feature>
<feature type="domain" description="PA" evidence="15">
    <location>
        <begin position="166"/>
        <end position="252"/>
    </location>
</feature>
<evidence type="ECO:0000256" key="7">
    <source>
        <dbReference type="ARBA" id="ARBA00022723"/>
    </source>
</evidence>
<dbReference type="CDD" id="cd08022">
    <property type="entry name" value="M28_PSMA_like"/>
    <property type="match status" value="1"/>
</dbReference>
<dbReference type="Pfam" id="PF02225">
    <property type="entry name" value="PA"/>
    <property type="match status" value="1"/>
</dbReference>
<dbReference type="SUPFAM" id="SSF53187">
    <property type="entry name" value="Zn-dependent exopeptidases"/>
    <property type="match status" value="1"/>
</dbReference>
<dbReference type="InterPro" id="IPR003137">
    <property type="entry name" value="PA_domain"/>
</dbReference>
<dbReference type="GO" id="GO:0004180">
    <property type="term" value="F:carboxypeptidase activity"/>
    <property type="evidence" value="ECO:0007669"/>
    <property type="project" value="UniProtKB-KW"/>
</dbReference>
<name>A0A0C9S3Z5_9CONI</name>
<evidence type="ECO:0000259" key="17">
    <source>
        <dbReference type="Pfam" id="PF04389"/>
    </source>
</evidence>
<dbReference type="FunFam" id="3.50.30.30:FF:000008">
    <property type="entry name" value="Glutamate carboxypeptidase 2"/>
    <property type="match status" value="1"/>
</dbReference>
<dbReference type="SUPFAM" id="SSF47672">
    <property type="entry name" value="Transferrin receptor-like dimerisation domain"/>
    <property type="match status" value="1"/>
</dbReference>
<keyword evidence="5" id="KW-0645">Protease</keyword>
<evidence type="ECO:0000256" key="2">
    <source>
        <dbReference type="ARBA" id="ARBA00004606"/>
    </source>
</evidence>
<dbReference type="Gene3D" id="3.40.630.10">
    <property type="entry name" value="Zn peptidases"/>
    <property type="match status" value="1"/>
</dbReference>
<keyword evidence="11" id="KW-1133">Transmembrane helix</keyword>
<evidence type="ECO:0000256" key="13">
    <source>
        <dbReference type="ARBA" id="ARBA00023136"/>
    </source>
</evidence>
<evidence type="ECO:0000259" key="16">
    <source>
        <dbReference type="Pfam" id="PF04253"/>
    </source>
</evidence>